<keyword evidence="4" id="KW-1185">Reference proteome</keyword>
<proteinExistence type="predicted"/>
<dbReference type="PANTHER" id="PTHR35323:SF2">
    <property type="entry name" value="SAP DOMAIN-CONTAINING PROTEIN"/>
    <property type="match status" value="1"/>
</dbReference>
<evidence type="ECO:0000256" key="1">
    <source>
        <dbReference type="SAM" id="MobiDB-lite"/>
    </source>
</evidence>
<dbReference type="Pfam" id="PF02037">
    <property type="entry name" value="SAP"/>
    <property type="match status" value="1"/>
</dbReference>
<accession>A0ABM3KC17</accession>
<dbReference type="GeneID" id="103497448"/>
<dbReference type="InterPro" id="IPR003034">
    <property type="entry name" value="SAP_dom"/>
</dbReference>
<feature type="region of interest" description="Disordered" evidence="1">
    <location>
        <begin position="308"/>
        <end position="352"/>
    </location>
</feature>
<reference evidence="5" key="1">
    <citation type="submission" date="2025-08" db="UniProtKB">
        <authorList>
            <consortium name="RefSeq"/>
        </authorList>
    </citation>
    <scope>IDENTIFICATION</scope>
    <source>
        <tissue evidence="5">Stem</tissue>
    </source>
</reference>
<evidence type="ECO:0000259" key="2">
    <source>
        <dbReference type="Pfam" id="PF02037"/>
    </source>
</evidence>
<protein>
    <submittedName>
        <fullName evidence="5">Zinc finger CCCH domain-containing protein 62-like isoform X1</fullName>
    </submittedName>
</protein>
<feature type="domain" description="SAP" evidence="2">
    <location>
        <begin position="127"/>
        <end position="162"/>
    </location>
</feature>
<evidence type="ECO:0000259" key="3">
    <source>
        <dbReference type="Pfam" id="PF24766"/>
    </source>
</evidence>
<dbReference type="Pfam" id="PF24766">
    <property type="entry name" value="DUF7699"/>
    <property type="match status" value="1"/>
</dbReference>
<evidence type="ECO:0000313" key="4">
    <source>
        <dbReference type="Proteomes" id="UP001652600"/>
    </source>
</evidence>
<name>A0ABM3KC17_CUCME</name>
<dbReference type="InterPro" id="IPR056116">
    <property type="entry name" value="DUF7699"/>
</dbReference>
<feature type="compositionally biased region" description="Acidic residues" evidence="1">
    <location>
        <begin position="50"/>
        <end position="108"/>
    </location>
</feature>
<feature type="region of interest" description="Disordered" evidence="1">
    <location>
        <begin position="50"/>
        <end position="109"/>
    </location>
</feature>
<gene>
    <name evidence="5" type="primary">LOC103497448</name>
</gene>
<sequence>MSKGRNLDDVWIVIKYFISFTKLRLLRKEMSKRGSKRTVICISSSSDDDIFCGDDEEESVEYDDEDDGVGDSEEEFHDEDDGDVNSEEDDDEGESGEEFDDEESDNGCDEGVLSKRVIRFLKENKNLDSLTLNDCKAYLRENRLRIAGTKAVCIQRVKEHWRLKDGNGEVQYPRSSFVVNCTGDVCRGDTVLFTQKVYAKFDKVTRHGGLIGKRTVAGRVVKESYGASKQQHTFTVEVLWIRGVRKLPPLYPLLVKGRNLYKLRTFRRLWNDEAERVQVLAEKHRRGAAARDLRAMQKKKRKIIQTKGCAKNQGHVHLARQPLKSKEKRQRMPSRDNNNAVRRHSTYPPIRF</sequence>
<organism evidence="4 5">
    <name type="scientific">Cucumis melo</name>
    <name type="common">Muskmelon</name>
    <dbReference type="NCBI Taxonomy" id="3656"/>
    <lineage>
        <taxon>Eukaryota</taxon>
        <taxon>Viridiplantae</taxon>
        <taxon>Streptophyta</taxon>
        <taxon>Embryophyta</taxon>
        <taxon>Tracheophyta</taxon>
        <taxon>Spermatophyta</taxon>
        <taxon>Magnoliopsida</taxon>
        <taxon>eudicotyledons</taxon>
        <taxon>Gunneridae</taxon>
        <taxon>Pentapetalae</taxon>
        <taxon>rosids</taxon>
        <taxon>fabids</taxon>
        <taxon>Cucurbitales</taxon>
        <taxon>Cucurbitaceae</taxon>
        <taxon>Benincaseae</taxon>
        <taxon>Cucumis</taxon>
    </lineage>
</organism>
<dbReference type="RefSeq" id="XP_050935328.1">
    <property type="nucleotide sequence ID" value="XM_051079371.1"/>
</dbReference>
<feature type="domain" description="DUF7699" evidence="3">
    <location>
        <begin position="186"/>
        <end position="270"/>
    </location>
</feature>
<evidence type="ECO:0000313" key="5">
    <source>
        <dbReference type="RefSeq" id="XP_050935328.1"/>
    </source>
</evidence>
<dbReference type="PANTHER" id="PTHR35323">
    <property type="entry name" value="SAP DOMAIN-CONTAINING PROTEIN"/>
    <property type="match status" value="1"/>
</dbReference>
<dbReference type="Proteomes" id="UP001652600">
    <property type="component" value="Chromosome 11"/>
</dbReference>